<protein>
    <submittedName>
        <fullName evidence="1">Uncharacterized protein</fullName>
    </submittedName>
</protein>
<gene>
    <name evidence="1" type="ORF">VitviT2T_013795</name>
</gene>
<evidence type="ECO:0000313" key="1">
    <source>
        <dbReference type="EMBL" id="WJZ94994.1"/>
    </source>
</evidence>
<proteinExistence type="predicted"/>
<name>A0ABY9CIW4_VITVI</name>
<dbReference type="EMBL" id="CP126656">
    <property type="protein sequence ID" value="WJZ94994.1"/>
    <property type="molecule type" value="Genomic_DNA"/>
</dbReference>
<evidence type="ECO:0000313" key="2">
    <source>
        <dbReference type="Proteomes" id="UP001227230"/>
    </source>
</evidence>
<reference evidence="1 2" key="1">
    <citation type="journal article" date="2023" name="Hortic Res">
        <title>The complete reference genome for grapevine (Vitis vinifera L.) genetics and breeding.</title>
        <authorList>
            <person name="Shi X."/>
            <person name="Cao S."/>
            <person name="Wang X."/>
            <person name="Huang S."/>
            <person name="Wang Y."/>
            <person name="Liu Z."/>
            <person name="Liu W."/>
            <person name="Leng X."/>
            <person name="Peng Y."/>
            <person name="Wang N."/>
            <person name="Wang Y."/>
            <person name="Ma Z."/>
            <person name="Xu X."/>
            <person name="Zhang F."/>
            <person name="Xue H."/>
            <person name="Zhong H."/>
            <person name="Wang Y."/>
            <person name="Zhang K."/>
            <person name="Velt A."/>
            <person name="Avia K."/>
            <person name="Holtgrawe D."/>
            <person name="Grimplet J."/>
            <person name="Matus J.T."/>
            <person name="Ware D."/>
            <person name="Wu X."/>
            <person name="Wang H."/>
            <person name="Liu C."/>
            <person name="Fang Y."/>
            <person name="Rustenholz C."/>
            <person name="Cheng Z."/>
            <person name="Xiao H."/>
            <person name="Zhou Y."/>
        </authorList>
    </citation>
    <scope>NUCLEOTIDE SEQUENCE [LARGE SCALE GENOMIC DNA]</scope>
    <source>
        <strain evidence="2">cv. Pinot noir / PN40024</strain>
        <tissue evidence="1">Leaf</tissue>
    </source>
</reference>
<dbReference type="Proteomes" id="UP001227230">
    <property type="component" value="Chromosome 9"/>
</dbReference>
<keyword evidence="2" id="KW-1185">Reference proteome</keyword>
<sequence length="218" mass="24458">MSLSQALRKLIEGPGHEINRCTALRHAIQDLIDQVLVYLGQLSVTTNPLPAHTTHVVPPPVEGIHSIDFAELDDHINILSWDELELEPIASDEINEIGRVTLGHWMSTPFRLILEAASVQTTIVKPLTLPHYNAHAPFILILDVEKVHTLYVDVSQTPYVDNVHTSDVQYVIRGGRVVRQHPPTAARPLEGISSHEEVRREDDKILRQLQSTQARISI</sequence>
<organism evidence="1 2">
    <name type="scientific">Vitis vinifera</name>
    <name type="common">Grape</name>
    <dbReference type="NCBI Taxonomy" id="29760"/>
    <lineage>
        <taxon>Eukaryota</taxon>
        <taxon>Viridiplantae</taxon>
        <taxon>Streptophyta</taxon>
        <taxon>Embryophyta</taxon>
        <taxon>Tracheophyta</taxon>
        <taxon>Spermatophyta</taxon>
        <taxon>Magnoliopsida</taxon>
        <taxon>eudicotyledons</taxon>
        <taxon>Gunneridae</taxon>
        <taxon>Pentapetalae</taxon>
        <taxon>rosids</taxon>
        <taxon>Vitales</taxon>
        <taxon>Vitaceae</taxon>
        <taxon>Viteae</taxon>
        <taxon>Vitis</taxon>
    </lineage>
</organism>
<accession>A0ABY9CIW4</accession>